<evidence type="ECO:0000313" key="2">
    <source>
        <dbReference type="Proteomes" id="UP000007364"/>
    </source>
</evidence>
<keyword evidence="2" id="KW-1185">Reference proteome</keyword>
<dbReference type="Gene3D" id="1.25.40.10">
    <property type="entry name" value="Tetratricopeptide repeat domain"/>
    <property type="match status" value="1"/>
</dbReference>
<dbReference type="EMBL" id="AMSG01000014">
    <property type="protein sequence ID" value="EKF54872.1"/>
    <property type="molecule type" value="Genomic_DNA"/>
</dbReference>
<dbReference type="STRING" id="555500.I215_10565"/>
<dbReference type="eggNOG" id="COG0457">
    <property type="taxonomic scope" value="Bacteria"/>
</dbReference>
<gene>
    <name evidence="1" type="ORF">I215_10565</name>
</gene>
<evidence type="ECO:0000313" key="1">
    <source>
        <dbReference type="EMBL" id="EKF54872.1"/>
    </source>
</evidence>
<sequence>MLLCSFFFGFAQNNSQLFTHYKAFYEQMKHQGDVQGVINALTHMNVLQPDETRTDTLAFFYSNSGQHVQAINLLGTENDPKASDLAVEIKARSLKALKQPQLAVNQFDIMFGRNPDIYVAYDIVDLNLQIGKTAEAETYIKYGLENATEKDMLPFYQSNPPYQVPLKAAFTYQKGLLEYNKDKSNIDQAISYIDQAIEIAPNFKLALQIKDLLLNQKAQAEATPATEKE</sequence>
<dbReference type="Proteomes" id="UP000007364">
    <property type="component" value="Unassembled WGS sequence"/>
</dbReference>
<evidence type="ECO:0008006" key="3">
    <source>
        <dbReference type="Google" id="ProtNLM"/>
    </source>
</evidence>
<reference evidence="1 2" key="1">
    <citation type="journal article" date="2012" name="J. Bacteriol.">
        <title>Genome Sequence of Galbibacter marinum Type Strain ck-I2-15.</title>
        <authorList>
            <person name="Lai Q."/>
            <person name="Li C."/>
            <person name="Shao Z."/>
        </authorList>
    </citation>
    <scope>NUCLEOTIDE SEQUENCE [LARGE SCALE GENOMIC DNA]</scope>
    <source>
        <strain evidence="2">ck-I2-15</strain>
    </source>
</reference>
<protein>
    <recommendedName>
        <fullName evidence="3">Tetratricopeptide repeat protein</fullName>
    </recommendedName>
</protein>
<dbReference type="InterPro" id="IPR011990">
    <property type="entry name" value="TPR-like_helical_dom_sf"/>
</dbReference>
<comment type="caution">
    <text evidence="1">The sequence shown here is derived from an EMBL/GenBank/DDBJ whole genome shotgun (WGS) entry which is preliminary data.</text>
</comment>
<dbReference type="AlphaFoldDB" id="K2QJK2"/>
<name>K2QJK2_9FLAO</name>
<organism evidence="1 2">
    <name type="scientific">Galbibacter marinus</name>
    <dbReference type="NCBI Taxonomy" id="555500"/>
    <lineage>
        <taxon>Bacteria</taxon>
        <taxon>Pseudomonadati</taxon>
        <taxon>Bacteroidota</taxon>
        <taxon>Flavobacteriia</taxon>
        <taxon>Flavobacteriales</taxon>
        <taxon>Flavobacteriaceae</taxon>
        <taxon>Galbibacter</taxon>
    </lineage>
</organism>
<accession>K2QJK2</accession>
<proteinExistence type="predicted"/>
<dbReference type="SUPFAM" id="SSF48452">
    <property type="entry name" value="TPR-like"/>
    <property type="match status" value="1"/>
</dbReference>